<proteinExistence type="predicted"/>
<feature type="coiled-coil region" evidence="1">
    <location>
        <begin position="202"/>
        <end position="243"/>
    </location>
</feature>
<keyword evidence="1" id="KW-0175">Coiled coil</keyword>
<reference evidence="2" key="1">
    <citation type="submission" date="2020-06" db="EMBL/GenBank/DDBJ databases">
        <authorList>
            <person name="Onetto C."/>
        </authorList>
    </citation>
    <scope>NUCLEOTIDE SEQUENCE</scope>
</reference>
<keyword evidence="3" id="KW-1185">Reference proteome</keyword>
<protein>
    <submittedName>
        <fullName evidence="2">Uncharacterized protein</fullName>
    </submittedName>
</protein>
<dbReference type="InterPro" id="IPR053221">
    <property type="entry name" value="Burnettramic_acid_biosynth"/>
</dbReference>
<dbReference type="PANTHER" id="PTHR38887">
    <property type="entry name" value="CHROMOSOME 21, WHOLE GENOME SHOTGUN SEQUENCE"/>
    <property type="match status" value="1"/>
</dbReference>
<comment type="caution">
    <text evidence="2">The sequence shown here is derived from an EMBL/GenBank/DDBJ whole genome shotgun (WGS) entry which is preliminary data.</text>
</comment>
<dbReference type="Proteomes" id="UP000745764">
    <property type="component" value="Unassembled WGS sequence"/>
</dbReference>
<feature type="non-terminal residue" evidence="2">
    <location>
        <position position="1"/>
    </location>
</feature>
<evidence type="ECO:0000313" key="2">
    <source>
        <dbReference type="EMBL" id="CAD0109247.1"/>
    </source>
</evidence>
<evidence type="ECO:0000313" key="3">
    <source>
        <dbReference type="Proteomes" id="UP000745764"/>
    </source>
</evidence>
<dbReference type="EMBL" id="CAINUL010000003">
    <property type="protein sequence ID" value="CAD0109247.1"/>
    <property type="molecule type" value="Genomic_DNA"/>
</dbReference>
<sequence length="339" mass="38090">MASVPQQNDERGVPCVLPQINHSLFGGKYNSPFVRAYAPALSAYGIPESSFLAFVDGLNESFIANPALETATHVGMGLSAFGGPHGHLIGKAVQMASKAASSGVSSKRSKVFLEEINKDMFGPHGLKVDILPTYQMLQVLGCAPDQFRHGVSPPWETPATTDNVNAVTLQQQEETQMMRMRVLDGYVMRLNYHSEKKAEDFAKAQEKRNEKIRDAHKDYDKDAAKYNEELHKLQEDLQDDLRKDAHSPGKQQEAQRKYEEELQKLEKDKGVGRMEQGMQEADEEVLKFQRDENKEAEHLNWVVITRVDWMIKAQKGHGAALQLKAGEQVKKHFIKSLFG</sequence>
<evidence type="ECO:0000256" key="1">
    <source>
        <dbReference type="SAM" id="Coils"/>
    </source>
</evidence>
<organism evidence="2 3">
    <name type="scientific">Aureobasidium uvarum</name>
    <dbReference type="NCBI Taxonomy" id="2773716"/>
    <lineage>
        <taxon>Eukaryota</taxon>
        <taxon>Fungi</taxon>
        <taxon>Dikarya</taxon>
        <taxon>Ascomycota</taxon>
        <taxon>Pezizomycotina</taxon>
        <taxon>Dothideomycetes</taxon>
        <taxon>Dothideomycetidae</taxon>
        <taxon>Dothideales</taxon>
        <taxon>Saccotheciaceae</taxon>
        <taxon>Aureobasidium</taxon>
    </lineage>
</organism>
<dbReference type="PANTHER" id="PTHR38887:SF1">
    <property type="entry name" value="RAS MODIFICATION PROTEIN ERF4"/>
    <property type="match status" value="1"/>
</dbReference>
<dbReference type="OrthoDB" id="3068835at2759"/>
<gene>
    <name evidence="2" type="ORF">AWRI4620_LOCUS3502</name>
</gene>
<dbReference type="AlphaFoldDB" id="A0A9N8PRR1"/>
<accession>A0A9N8PRR1</accession>
<name>A0A9N8PRR1_9PEZI</name>